<feature type="region of interest" description="Disordered" evidence="1">
    <location>
        <begin position="34"/>
        <end position="78"/>
    </location>
</feature>
<keyword evidence="3" id="KW-1185">Reference proteome</keyword>
<dbReference type="GeneID" id="85412790"/>
<sequence length="78" mass="8213">MHLSSYDDGGANSIEAWKELPEVVPSCSNGTVLFGEVPSVSSRSSRSSSSSSDRSNVDGQPGSFARTQRPSPPDITIL</sequence>
<dbReference type="Proteomes" id="UP001227543">
    <property type="component" value="Unassembled WGS sequence"/>
</dbReference>
<comment type="caution">
    <text evidence="2">The sequence shown here is derived from an EMBL/GenBank/DDBJ whole genome shotgun (WGS) entry which is preliminary data.</text>
</comment>
<gene>
    <name evidence="2" type="ORF">CTAM01_12547</name>
</gene>
<name>A0ABQ9QUH1_9PEZI</name>
<evidence type="ECO:0000313" key="3">
    <source>
        <dbReference type="Proteomes" id="UP001227543"/>
    </source>
</evidence>
<protein>
    <submittedName>
        <fullName evidence="2">Uncharacterized protein</fullName>
    </submittedName>
</protein>
<accession>A0ABQ9QUH1</accession>
<dbReference type="EMBL" id="MLFU01000078">
    <property type="protein sequence ID" value="KAK1485479.1"/>
    <property type="molecule type" value="Genomic_DNA"/>
</dbReference>
<proteinExistence type="predicted"/>
<evidence type="ECO:0000256" key="1">
    <source>
        <dbReference type="SAM" id="MobiDB-lite"/>
    </source>
</evidence>
<feature type="compositionally biased region" description="Low complexity" evidence="1">
    <location>
        <begin position="39"/>
        <end position="54"/>
    </location>
</feature>
<reference evidence="2 3" key="1">
    <citation type="submission" date="2016-10" db="EMBL/GenBank/DDBJ databases">
        <title>The genome sequence of Colletotrichum fioriniae PJ7.</title>
        <authorList>
            <person name="Baroncelli R."/>
        </authorList>
    </citation>
    <scope>NUCLEOTIDE SEQUENCE [LARGE SCALE GENOMIC DNA]</scope>
    <source>
        <strain evidence="2 3">Tom-12</strain>
    </source>
</reference>
<organism evidence="2 3">
    <name type="scientific">Colletotrichum tamarilloi</name>
    <dbReference type="NCBI Taxonomy" id="1209934"/>
    <lineage>
        <taxon>Eukaryota</taxon>
        <taxon>Fungi</taxon>
        <taxon>Dikarya</taxon>
        <taxon>Ascomycota</taxon>
        <taxon>Pezizomycotina</taxon>
        <taxon>Sordariomycetes</taxon>
        <taxon>Hypocreomycetidae</taxon>
        <taxon>Glomerellales</taxon>
        <taxon>Glomerellaceae</taxon>
        <taxon>Colletotrichum</taxon>
        <taxon>Colletotrichum acutatum species complex</taxon>
    </lineage>
</organism>
<dbReference type="RefSeq" id="XP_060376827.1">
    <property type="nucleotide sequence ID" value="XM_060528552.1"/>
</dbReference>
<evidence type="ECO:0000313" key="2">
    <source>
        <dbReference type="EMBL" id="KAK1485479.1"/>
    </source>
</evidence>